<organism evidence="5 6">
    <name type="scientific">Tortispora caseinolytica NRRL Y-17796</name>
    <dbReference type="NCBI Taxonomy" id="767744"/>
    <lineage>
        <taxon>Eukaryota</taxon>
        <taxon>Fungi</taxon>
        <taxon>Dikarya</taxon>
        <taxon>Ascomycota</taxon>
        <taxon>Saccharomycotina</taxon>
        <taxon>Trigonopsidomycetes</taxon>
        <taxon>Trigonopsidales</taxon>
        <taxon>Trigonopsidaceae</taxon>
        <taxon>Tortispora</taxon>
    </lineage>
</organism>
<evidence type="ECO:0000259" key="4">
    <source>
        <dbReference type="PROSITE" id="PS50234"/>
    </source>
</evidence>
<dbReference type="GO" id="GO:0005634">
    <property type="term" value="C:nucleus"/>
    <property type="evidence" value="ECO:0007669"/>
    <property type="project" value="TreeGrafter"/>
</dbReference>
<dbReference type="SUPFAM" id="SSF53300">
    <property type="entry name" value="vWA-like"/>
    <property type="match status" value="1"/>
</dbReference>
<dbReference type="PROSITE" id="PS50234">
    <property type="entry name" value="VWFA"/>
    <property type="match status" value="1"/>
</dbReference>
<evidence type="ECO:0000313" key="6">
    <source>
        <dbReference type="Proteomes" id="UP000095023"/>
    </source>
</evidence>
<feature type="region of interest" description="Disordered" evidence="3">
    <location>
        <begin position="225"/>
        <end position="292"/>
    </location>
</feature>
<keyword evidence="6" id="KW-1185">Reference proteome</keyword>
<sequence length="292" mass="32075">MTLEATMILIDNSEYMRNGDYTPSRFEAQRDALNPIFAAKRHSNPENTVGLMTTAGKYPTVLTTSAVDYGKLMSALHEVSIEGSAQLVSAISIASLALKHRMNKHQKQRIIAFVGSPIADDEKRLIKLAKKLKKDSIAVDIISFGEENENAHRLEKFIESVNSNNNSTLLVVPAGPSLLSDSIVSSSLLSGTSESSSQPMADFEFGVDPNLEPELAMALRLSLEEERNRQERDRRAQNHEEVPASTTDNGETVPPVETKSDGTSNNAGGHDNEEDKDDQTEENNQNEKMDTT</sequence>
<gene>
    <name evidence="5" type="ORF">CANCADRAFT_32491</name>
</gene>
<dbReference type="Proteomes" id="UP000095023">
    <property type="component" value="Unassembled WGS sequence"/>
</dbReference>
<accession>A0A1E4TBL5</accession>
<feature type="compositionally biased region" description="Basic and acidic residues" evidence="3">
    <location>
        <begin position="225"/>
        <end position="242"/>
    </location>
</feature>
<dbReference type="InterPro" id="IPR036465">
    <property type="entry name" value="vWFA_dom_sf"/>
</dbReference>
<evidence type="ECO:0000256" key="1">
    <source>
        <dbReference type="ARBA" id="ARBA00005574"/>
    </source>
</evidence>
<dbReference type="OrthoDB" id="1731724at2759"/>
<dbReference type="InterPro" id="IPR002035">
    <property type="entry name" value="VWF_A"/>
</dbReference>
<dbReference type="GO" id="GO:0036435">
    <property type="term" value="F:K48-linked polyubiquitin modification-dependent protein binding"/>
    <property type="evidence" value="ECO:0007669"/>
    <property type="project" value="UniProtKB-ARBA"/>
</dbReference>
<name>A0A1E4TBL5_9ASCO</name>
<dbReference type="GO" id="GO:0005829">
    <property type="term" value="C:cytosol"/>
    <property type="evidence" value="ECO:0007669"/>
    <property type="project" value="TreeGrafter"/>
</dbReference>
<feature type="domain" description="VWFA" evidence="4">
    <location>
        <begin position="5"/>
        <end position="188"/>
    </location>
</feature>
<dbReference type="AlphaFoldDB" id="A0A1E4TBL5"/>
<dbReference type="Gene3D" id="1.10.287.3990">
    <property type="match status" value="1"/>
</dbReference>
<dbReference type="PANTHER" id="PTHR10223">
    <property type="entry name" value="26S PROTEASOME NON-ATPASE REGULATORY SUBUNIT 4"/>
    <property type="match status" value="1"/>
</dbReference>
<evidence type="ECO:0000256" key="2">
    <source>
        <dbReference type="ARBA" id="ARBA00022942"/>
    </source>
</evidence>
<dbReference type="GO" id="GO:0043161">
    <property type="term" value="P:proteasome-mediated ubiquitin-dependent protein catabolic process"/>
    <property type="evidence" value="ECO:0007669"/>
    <property type="project" value="TreeGrafter"/>
</dbReference>
<reference evidence="6" key="1">
    <citation type="submission" date="2016-02" db="EMBL/GenBank/DDBJ databases">
        <title>Comparative genomics of biotechnologically important yeasts.</title>
        <authorList>
            <consortium name="DOE Joint Genome Institute"/>
            <person name="Riley R."/>
            <person name="Haridas S."/>
            <person name="Wolfe K.H."/>
            <person name="Lopes M.R."/>
            <person name="Hittinger C.T."/>
            <person name="Goker M."/>
            <person name="Salamov A."/>
            <person name="Wisecaver J."/>
            <person name="Long T.M."/>
            <person name="Aerts A.L."/>
            <person name="Barry K."/>
            <person name="Choi C."/>
            <person name="Clum A."/>
            <person name="Coughlan A.Y."/>
            <person name="Deshpande S."/>
            <person name="Douglass A.P."/>
            <person name="Hanson S.J."/>
            <person name="Klenk H.-P."/>
            <person name="Labutti K."/>
            <person name="Lapidus A."/>
            <person name="Lindquist E."/>
            <person name="Lipzen A."/>
            <person name="Meier-Kolthoff J.P."/>
            <person name="Ohm R.A."/>
            <person name="Otillar R.P."/>
            <person name="Pangilinan J."/>
            <person name="Peng Y."/>
            <person name="Rokas A."/>
            <person name="Rosa C.A."/>
            <person name="Scheuner C."/>
            <person name="Sibirny A.A."/>
            <person name="Slot J.C."/>
            <person name="Stielow J.B."/>
            <person name="Sun H."/>
            <person name="Kurtzman C.P."/>
            <person name="Blackwell M."/>
            <person name="Jeffries T.W."/>
            <person name="Grigoriev I.V."/>
        </authorList>
    </citation>
    <scope>NUCLEOTIDE SEQUENCE [LARGE SCALE GENOMIC DNA]</scope>
    <source>
        <strain evidence="6">NRRL Y-17796</strain>
    </source>
</reference>
<dbReference type="Gene3D" id="3.40.50.410">
    <property type="entry name" value="von Willebrand factor, type A domain"/>
    <property type="match status" value="1"/>
</dbReference>
<dbReference type="PROSITE" id="PS50330">
    <property type="entry name" value="UIM"/>
    <property type="match status" value="1"/>
</dbReference>
<evidence type="ECO:0000313" key="5">
    <source>
        <dbReference type="EMBL" id="ODV89146.1"/>
    </source>
</evidence>
<dbReference type="SMART" id="SM00327">
    <property type="entry name" value="VWA"/>
    <property type="match status" value="1"/>
</dbReference>
<comment type="similarity">
    <text evidence="1">Belongs to the proteasome subunit S5A family.</text>
</comment>
<dbReference type="EMBL" id="KV453843">
    <property type="protein sequence ID" value="ODV89146.1"/>
    <property type="molecule type" value="Genomic_DNA"/>
</dbReference>
<dbReference type="InterPro" id="IPR003903">
    <property type="entry name" value="UIM_dom"/>
</dbReference>
<dbReference type="FunFam" id="3.40.50.410:FF:000005">
    <property type="entry name" value="26S proteasome non-ATPase regulatory subunit 4"/>
    <property type="match status" value="1"/>
</dbReference>
<proteinExistence type="inferred from homology"/>
<dbReference type="GO" id="GO:0008540">
    <property type="term" value="C:proteasome regulatory particle, base subcomplex"/>
    <property type="evidence" value="ECO:0007669"/>
    <property type="project" value="TreeGrafter"/>
</dbReference>
<feature type="compositionally biased region" description="Acidic residues" evidence="3">
    <location>
        <begin position="272"/>
        <end position="281"/>
    </location>
</feature>
<dbReference type="InterPro" id="IPR027040">
    <property type="entry name" value="PSMD4"/>
</dbReference>
<evidence type="ECO:0000256" key="3">
    <source>
        <dbReference type="SAM" id="MobiDB-lite"/>
    </source>
</evidence>
<protein>
    <recommendedName>
        <fullName evidence="4">VWFA domain-containing protein</fullName>
    </recommendedName>
</protein>
<dbReference type="Pfam" id="PF13519">
    <property type="entry name" value="VWA_2"/>
    <property type="match status" value="1"/>
</dbReference>
<dbReference type="PANTHER" id="PTHR10223:SF0">
    <property type="entry name" value="26S PROTEASOME NON-ATPASE REGULATORY SUBUNIT 4"/>
    <property type="match status" value="1"/>
</dbReference>
<keyword evidence="2" id="KW-0647">Proteasome</keyword>